<dbReference type="Proteomes" id="UP000613580">
    <property type="component" value="Unassembled WGS sequence"/>
</dbReference>
<evidence type="ECO:0000313" key="11">
    <source>
        <dbReference type="Proteomes" id="UP000613580"/>
    </source>
</evidence>
<dbReference type="Pfam" id="PF23291">
    <property type="entry name" value="KOW4_SPT5"/>
    <property type="match status" value="1"/>
</dbReference>
<feature type="region of interest" description="Disordered" evidence="8">
    <location>
        <begin position="339"/>
        <end position="359"/>
    </location>
</feature>
<dbReference type="EMBL" id="JACAZE010000017">
    <property type="protein sequence ID" value="KAF7296383.1"/>
    <property type="molecule type" value="Genomic_DNA"/>
</dbReference>
<dbReference type="SMART" id="SM00739">
    <property type="entry name" value="KOW"/>
    <property type="match status" value="4"/>
</dbReference>
<dbReference type="InterPro" id="IPR039659">
    <property type="entry name" value="SPT5"/>
</dbReference>
<evidence type="ECO:0000256" key="4">
    <source>
        <dbReference type="ARBA" id="ARBA00023242"/>
    </source>
</evidence>
<feature type="compositionally biased region" description="Polar residues" evidence="8">
    <location>
        <begin position="802"/>
        <end position="818"/>
    </location>
</feature>
<evidence type="ECO:0000256" key="7">
    <source>
        <dbReference type="ARBA" id="ARBA00031006"/>
    </source>
</evidence>
<dbReference type="PANTHER" id="PTHR11125">
    <property type="entry name" value="SUPPRESSOR OF TY 5"/>
    <property type="match status" value="1"/>
</dbReference>
<dbReference type="InterPro" id="IPR036735">
    <property type="entry name" value="NGN_dom_sf"/>
</dbReference>
<dbReference type="InterPro" id="IPR041975">
    <property type="entry name" value="KOW_Spt5_2"/>
</dbReference>
<dbReference type="GO" id="GO:0032784">
    <property type="term" value="P:regulation of DNA-templated transcription elongation"/>
    <property type="evidence" value="ECO:0007669"/>
    <property type="project" value="InterPro"/>
</dbReference>
<feature type="compositionally biased region" description="Acidic residues" evidence="8">
    <location>
        <begin position="111"/>
        <end position="120"/>
    </location>
</feature>
<evidence type="ECO:0000259" key="9">
    <source>
        <dbReference type="SMART" id="SM00739"/>
    </source>
</evidence>
<dbReference type="Gene3D" id="3.30.70.940">
    <property type="entry name" value="NusG, N-terminal domain"/>
    <property type="match status" value="1"/>
</dbReference>
<reference evidence="10" key="1">
    <citation type="submission" date="2020-05" db="EMBL/GenBank/DDBJ databases">
        <title>Mycena genomes resolve the evolution of fungal bioluminescence.</title>
        <authorList>
            <person name="Tsai I.J."/>
        </authorList>
    </citation>
    <scope>NUCLEOTIDE SEQUENCE</scope>
    <source>
        <strain evidence="10">110903Hualien_Pintung</strain>
    </source>
</reference>
<keyword evidence="3" id="KW-0804">Transcription</keyword>
<dbReference type="Pfam" id="PF03439">
    <property type="entry name" value="Spt5-NGN"/>
    <property type="match status" value="1"/>
</dbReference>
<dbReference type="Pfam" id="PF23042">
    <property type="entry name" value="KOW1_SPT5"/>
    <property type="match status" value="1"/>
</dbReference>
<dbReference type="GO" id="GO:0003729">
    <property type="term" value="F:mRNA binding"/>
    <property type="evidence" value="ECO:0007669"/>
    <property type="project" value="TreeGrafter"/>
</dbReference>
<feature type="domain" description="KOW" evidence="9">
    <location>
        <begin position="288"/>
        <end position="315"/>
    </location>
</feature>
<evidence type="ECO:0000256" key="1">
    <source>
        <dbReference type="ARBA" id="ARBA00004123"/>
    </source>
</evidence>
<keyword evidence="11" id="KW-1185">Reference proteome</keyword>
<feature type="compositionally biased region" description="Low complexity" evidence="8">
    <location>
        <begin position="1165"/>
        <end position="1174"/>
    </location>
</feature>
<dbReference type="OrthoDB" id="28901at2759"/>
<feature type="compositionally biased region" description="Low complexity" evidence="8">
    <location>
        <begin position="955"/>
        <end position="967"/>
    </location>
</feature>
<dbReference type="InterPro" id="IPR005824">
    <property type="entry name" value="KOW"/>
</dbReference>
<dbReference type="GO" id="GO:0032044">
    <property type="term" value="C:DSIF complex"/>
    <property type="evidence" value="ECO:0007669"/>
    <property type="project" value="TreeGrafter"/>
</dbReference>
<dbReference type="InterPro" id="IPR041973">
    <property type="entry name" value="KOW_Spt5_1"/>
</dbReference>
<feature type="region of interest" description="Disordered" evidence="8">
    <location>
        <begin position="787"/>
        <end position="879"/>
    </location>
</feature>
<evidence type="ECO:0000256" key="6">
    <source>
        <dbReference type="ARBA" id="ARBA00029865"/>
    </source>
</evidence>
<feature type="region of interest" description="Disordered" evidence="8">
    <location>
        <begin position="1"/>
        <end position="127"/>
    </location>
</feature>
<feature type="compositionally biased region" description="Low complexity" evidence="8">
    <location>
        <begin position="985"/>
        <end position="1001"/>
    </location>
</feature>
<feature type="region of interest" description="Disordered" evidence="8">
    <location>
        <begin position="907"/>
        <end position="1090"/>
    </location>
</feature>
<evidence type="ECO:0000256" key="3">
    <source>
        <dbReference type="ARBA" id="ARBA00023163"/>
    </source>
</evidence>
<feature type="compositionally biased region" description="Acidic residues" evidence="8">
    <location>
        <begin position="67"/>
        <end position="100"/>
    </location>
</feature>
<protein>
    <recommendedName>
        <fullName evidence="6">Chromatin elongation factor SPT5</fullName>
    </recommendedName>
    <alternativeName>
        <fullName evidence="7">Chromatin elongation factor spt5</fullName>
    </alternativeName>
</protein>
<dbReference type="Pfam" id="PF23290">
    <property type="entry name" value="KOW5_SPT5"/>
    <property type="match status" value="1"/>
</dbReference>
<feature type="region of interest" description="Disordered" evidence="8">
    <location>
        <begin position="1135"/>
        <end position="1174"/>
    </location>
</feature>
<dbReference type="InterPro" id="IPR057936">
    <property type="entry name" value="KOWx_Spt5"/>
</dbReference>
<comment type="similarity">
    <text evidence="2">Belongs to the SPT5 family.</text>
</comment>
<dbReference type="InterPro" id="IPR039385">
    <property type="entry name" value="NGN_Euk"/>
</dbReference>
<gene>
    <name evidence="10" type="ORF">HMN09_01108400</name>
</gene>
<keyword evidence="4" id="KW-0539">Nucleus</keyword>
<dbReference type="CDD" id="cd09888">
    <property type="entry name" value="NGN_Euk"/>
    <property type="match status" value="1"/>
</dbReference>
<accession>A0A8H6SBI7</accession>
<evidence type="ECO:0000256" key="8">
    <source>
        <dbReference type="SAM" id="MobiDB-lite"/>
    </source>
</evidence>
<dbReference type="GO" id="GO:0003735">
    <property type="term" value="F:structural constituent of ribosome"/>
    <property type="evidence" value="ECO:0007669"/>
    <property type="project" value="InterPro"/>
</dbReference>
<feature type="compositionally biased region" description="Polar residues" evidence="8">
    <location>
        <begin position="1052"/>
        <end position="1061"/>
    </location>
</feature>
<sequence>MPPKRKAPAPAATTRKPRRREPEVEKGSESESESASEHEKERRNPRKKQKRTSASAAARFLDLAAVSDDEEGEDDEDEDDGGINDFVQDSDEDEDYDDEAPTGRDAVQDTNIDEDTEADEPEKSPEQIALELKRRYKAQRAALKFTGEANNIPQRLLIPSVDDPSLWQVRVKPGREREMVFALMRKSITMPNPRPTDPQAAPILSIFTRDSIQGSIYIEAHRVDDVNALCSGIVGINLNGYRATGKYSSYTYYTKTRPVPIPTAVPGVQLVPIEERAALLSLKPHEVELGPGSWVRFKRGTYRGDLAQVVEVIEPGEHVNVRFVPRIDLRPVDAEALDAAEHPQQQQQDGEPAKKKKKPIKSFMGLAGARNTGRPPQKLFNPSQVADAFGAASVVRQNQVYLFQGEVFKDGFVERDIKKLQLVWEEVNPTLAELVWFGVGEKENDSMVHVDLSAVDETARKAGIGGLKPGDRVEVFDGEQTRVYGIIAEIHKDTVVISVRGLQQQEMDFEMVEVPARNVRKRFASGDHVKVISGHGAGETGLVVTVHGDVVTFLSDTDLREVSVLAKDIREAAEVGSGVNRLENYELHQLVQLDIQTTGIIFKTESSILRVLDENNVVRQVEPHQIAFALALDTKLTAIDAEGKPVRMGDLMKEVVVPAAQSPDVGRRGRVLRILPRGGKVFLYNTELQENGGVFVVYARKLVPQTPKDDHVQKHVPKGTSYDPLVGANVMIVKGPMKGYAAMVVSTQGTKFRVELQAASRTIMVEQTMLRLRSENGQLAELDTFVRRPSSRPRSLLGDDSFGNQQMASPLSRGTSSPADGGGWGTAVASGGTPAWGASGGQTPGWSANANANAGGATPAWSSSAKTPNPYTDKAADAGGGGWGGATPAWLAGKSKTPNPYNAVSATTGGWGGSTPGPHASANANASGSGSTSLGGWDDPNPSWMSEKAASPDPNANANTGANVGGSVSAGGWDGASPSWMSEKAASPDANANNNTNNGAASVGGWDGENSSWMSDKAVTPNANANAGGSASAGGWGDGSPSWKSDKAATPNPYSNTSTNAPGPVSASAGGWGSTDTSWMTGKAKTPNPYTTAQASATATEFGNGSAAASGGWEEASRAYTYTYPRTTTNRRRPEFVTPTATDGGWAGAKIRNRNRPGAAADGLTSAPTPATNNAPTPAWVGVAPTPGSWQHAGGFSLPTNATSAPTPEPLAHSVVSLRDTYTAPEAWLFDPICTPHLSRILVRIQNTSSGTSTRYLEGEFEGRIAQVVVAARVAVDFVQTAMIHVLRFPVTVPDEEDPTRTVWKPAVKRAGFPTRYLVPAEPTQFVMRRVLGWKSARGPGENQQEEALVVHDEHHGLKGRVVKLRDVPSDDAEKVIVSPVGMDGVYEMDRDRLVLLAQIPVLEEGEIEE</sequence>
<dbReference type="Gene3D" id="2.30.30.30">
    <property type="match status" value="3"/>
</dbReference>
<dbReference type="Pfam" id="PF23284">
    <property type="entry name" value="KOW2_Spt5"/>
    <property type="match status" value="1"/>
</dbReference>
<comment type="function">
    <text evidence="5">The SPT4-SPT5 complex mediates both activation and inhibition of transcription elongation, and plays a role in pre-mRNA processing. This complex seems to be important for the stability of the RNA polymerase II elongation machinery on the chromatin template but not for the inherent ability of this machinery to translocate down the gene.</text>
</comment>
<organism evidence="10 11">
    <name type="scientific">Mycena chlorophos</name>
    <name type="common">Agaric fungus</name>
    <name type="synonym">Agaricus chlorophos</name>
    <dbReference type="NCBI Taxonomy" id="658473"/>
    <lineage>
        <taxon>Eukaryota</taxon>
        <taxon>Fungi</taxon>
        <taxon>Dikarya</taxon>
        <taxon>Basidiomycota</taxon>
        <taxon>Agaricomycotina</taxon>
        <taxon>Agaricomycetes</taxon>
        <taxon>Agaricomycetidae</taxon>
        <taxon>Agaricales</taxon>
        <taxon>Marasmiineae</taxon>
        <taxon>Mycenaceae</taxon>
        <taxon>Mycena</taxon>
    </lineage>
</organism>
<dbReference type="PANTHER" id="PTHR11125:SF7">
    <property type="entry name" value="TRANSCRIPTION ELONGATION FACTOR SPT5"/>
    <property type="match status" value="1"/>
</dbReference>
<dbReference type="CDD" id="cd06083">
    <property type="entry name" value="KOW_Spt5_3"/>
    <property type="match status" value="1"/>
</dbReference>
<comment type="caution">
    <text evidence="10">The sequence shown here is derived from an EMBL/GenBank/DDBJ whole genome shotgun (WGS) entry which is preliminary data.</text>
</comment>
<name>A0A8H6SBI7_MYCCL</name>
<dbReference type="GO" id="GO:0006368">
    <property type="term" value="P:transcription elongation by RNA polymerase II"/>
    <property type="evidence" value="ECO:0007669"/>
    <property type="project" value="TreeGrafter"/>
</dbReference>
<feature type="compositionally biased region" description="Low complexity" evidence="8">
    <location>
        <begin position="53"/>
        <end position="65"/>
    </location>
</feature>
<dbReference type="InterPro" id="IPR041976">
    <property type="entry name" value="KOW_Spt5_3"/>
</dbReference>
<dbReference type="GO" id="GO:0006412">
    <property type="term" value="P:translation"/>
    <property type="evidence" value="ECO:0007669"/>
    <property type="project" value="InterPro"/>
</dbReference>
<dbReference type="InterPro" id="IPR014722">
    <property type="entry name" value="Rib_uL2_dom2"/>
</dbReference>
<evidence type="ECO:0000313" key="10">
    <source>
        <dbReference type="EMBL" id="KAF7296383.1"/>
    </source>
</evidence>
<feature type="compositionally biased region" description="Polar residues" evidence="8">
    <location>
        <begin position="860"/>
        <end position="870"/>
    </location>
</feature>
<dbReference type="InterPro" id="IPR022581">
    <property type="entry name" value="Spt5_N"/>
</dbReference>
<dbReference type="InterPro" id="IPR041978">
    <property type="entry name" value="KOW_Spt5_5"/>
</dbReference>
<dbReference type="InterPro" id="IPR005825">
    <property type="entry name" value="Ribosomal_uL24_CS"/>
</dbReference>
<comment type="subcellular location">
    <subcellularLocation>
        <location evidence="1">Nucleus</location>
    </subcellularLocation>
</comment>
<dbReference type="InterPro" id="IPR005100">
    <property type="entry name" value="NGN-domain"/>
</dbReference>
<dbReference type="PROSITE" id="PS01108">
    <property type="entry name" value="RIBOSOMAL_L24"/>
    <property type="match status" value="1"/>
</dbReference>
<evidence type="ECO:0000256" key="5">
    <source>
        <dbReference type="ARBA" id="ARBA00024691"/>
    </source>
</evidence>
<feature type="compositionally biased region" description="Low complexity" evidence="8">
    <location>
        <begin position="916"/>
        <end position="936"/>
    </location>
</feature>
<feature type="domain" description="KOW" evidence="9">
    <location>
        <begin position="723"/>
        <end position="750"/>
    </location>
</feature>
<proteinExistence type="inferred from homology"/>
<dbReference type="InterPro" id="IPR041977">
    <property type="entry name" value="KOW_Spt5_4"/>
</dbReference>
<dbReference type="SUPFAM" id="SSF50104">
    <property type="entry name" value="Translation proteins SH3-like domain"/>
    <property type="match status" value="1"/>
</dbReference>
<dbReference type="InterPro" id="IPR008991">
    <property type="entry name" value="Translation_prot_SH3-like_sf"/>
</dbReference>
<dbReference type="GO" id="GO:0006357">
    <property type="term" value="P:regulation of transcription by RNA polymerase II"/>
    <property type="evidence" value="ECO:0007669"/>
    <property type="project" value="InterPro"/>
</dbReference>
<feature type="compositionally biased region" description="Low complexity" evidence="8">
    <location>
        <begin position="848"/>
        <end position="857"/>
    </location>
</feature>
<feature type="compositionally biased region" description="Basic and acidic residues" evidence="8">
    <location>
        <begin position="20"/>
        <end position="42"/>
    </location>
</feature>
<feature type="domain" description="KOW" evidence="9">
    <location>
        <begin position="466"/>
        <end position="493"/>
    </location>
</feature>
<dbReference type="CDD" id="cd06082">
    <property type="entry name" value="KOW_Spt5_2"/>
    <property type="match status" value="1"/>
</dbReference>
<dbReference type="CDD" id="cd06081">
    <property type="entry name" value="KOW_Spt5_1"/>
    <property type="match status" value="1"/>
</dbReference>
<evidence type="ECO:0000256" key="2">
    <source>
        <dbReference type="ARBA" id="ARBA00006956"/>
    </source>
</evidence>
<dbReference type="GO" id="GO:0005840">
    <property type="term" value="C:ribosome"/>
    <property type="evidence" value="ECO:0007669"/>
    <property type="project" value="InterPro"/>
</dbReference>
<dbReference type="Pfam" id="PF23037">
    <property type="entry name" value="KOWx_SPT5"/>
    <property type="match status" value="1"/>
</dbReference>
<feature type="domain" description="KOW" evidence="9">
    <location>
        <begin position="522"/>
        <end position="549"/>
    </location>
</feature>
<dbReference type="Pfam" id="PF11942">
    <property type="entry name" value="Spt5_N"/>
    <property type="match status" value="1"/>
</dbReference>